<evidence type="ECO:0000256" key="5">
    <source>
        <dbReference type="ARBA" id="ARBA00022898"/>
    </source>
</evidence>
<dbReference type="Proteomes" id="UP000003178">
    <property type="component" value="Unassembled WGS sequence"/>
</dbReference>
<dbReference type="EC" id="2.8.1.7" evidence="3"/>
<comment type="caution">
    <text evidence="9">The sequence shown here is derived from an EMBL/GenBank/DDBJ whole genome shotgun (WGS) entry which is preliminary data.</text>
</comment>
<feature type="domain" description="Aminotransferase class V" evidence="8">
    <location>
        <begin position="10"/>
        <end position="379"/>
    </location>
</feature>
<dbReference type="NCBIfam" id="TIGR01977">
    <property type="entry name" value="am_tr_V_EF2568"/>
    <property type="match status" value="1"/>
</dbReference>
<dbReference type="InterPro" id="IPR010969">
    <property type="entry name" value="Cys_dSase-rel_unknwn_funct"/>
</dbReference>
<evidence type="ECO:0000259" key="8">
    <source>
        <dbReference type="Pfam" id="PF00266"/>
    </source>
</evidence>
<dbReference type="EMBL" id="ABWP01000010">
    <property type="protein sequence ID" value="EEA86141.1"/>
    <property type="molecule type" value="Genomic_DNA"/>
</dbReference>
<keyword evidence="10" id="KW-1185">Reference proteome</keyword>
<dbReference type="AlphaFoldDB" id="B6FWN4"/>
<dbReference type="CDD" id="cd06453">
    <property type="entry name" value="SufS_like"/>
    <property type="match status" value="1"/>
</dbReference>
<dbReference type="STRING" id="500633.CLOHIR_00283"/>
<dbReference type="SUPFAM" id="SSF53383">
    <property type="entry name" value="PLP-dependent transferases"/>
    <property type="match status" value="1"/>
</dbReference>
<gene>
    <name evidence="9" type="ORF">CLOHIR_00283</name>
</gene>
<evidence type="ECO:0000256" key="1">
    <source>
        <dbReference type="ARBA" id="ARBA00001933"/>
    </source>
</evidence>
<organism evidence="9 10">
    <name type="scientific">Peptacetobacter hiranonis (strain DSM 13275 / JCM 10541 / KCTC 15199 / TO-931)</name>
    <name type="common">Clostridium hiranonis</name>
    <dbReference type="NCBI Taxonomy" id="500633"/>
    <lineage>
        <taxon>Bacteria</taxon>
        <taxon>Bacillati</taxon>
        <taxon>Bacillota</taxon>
        <taxon>Clostridia</taxon>
        <taxon>Peptostreptococcales</taxon>
        <taxon>Peptostreptococcaceae</taxon>
        <taxon>Peptacetobacter</taxon>
    </lineage>
</organism>
<dbReference type="PIRSF" id="PIRSF005572">
    <property type="entry name" value="NifS"/>
    <property type="match status" value="1"/>
</dbReference>
<keyword evidence="4" id="KW-0808">Transferase</keyword>
<dbReference type="InterPro" id="IPR020578">
    <property type="entry name" value="Aminotrans_V_PyrdxlP_BS"/>
</dbReference>
<evidence type="ECO:0000313" key="9">
    <source>
        <dbReference type="EMBL" id="EEA86141.1"/>
    </source>
</evidence>
<comment type="cofactor">
    <cofactor evidence="1 7">
        <name>pyridoxal 5'-phosphate</name>
        <dbReference type="ChEBI" id="CHEBI:597326"/>
    </cofactor>
</comment>
<dbReference type="GO" id="GO:0030170">
    <property type="term" value="F:pyridoxal phosphate binding"/>
    <property type="evidence" value="ECO:0007669"/>
    <property type="project" value="InterPro"/>
</dbReference>
<dbReference type="InterPro" id="IPR015421">
    <property type="entry name" value="PyrdxlP-dep_Trfase_major"/>
</dbReference>
<dbReference type="GO" id="GO:0006534">
    <property type="term" value="P:cysteine metabolic process"/>
    <property type="evidence" value="ECO:0007669"/>
    <property type="project" value="InterPro"/>
</dbReference>
<dbReference type="InterPro" id="IPR010970">
    <property type="entry name" value="Cys_dSase_SufS"/>
</dbReference>
<evidence type="ECO:0000256" key="2">
    <source>
        <dbReference type="ARBA" id="ARBA00010447"/>
    </source>
</evidence>
<dbReference type="InterPro" id="IPR000192">
    <property type="entry name" value="Aminotrans_V_dom"/>
</dbReference>
<sequence>MRRGKNMRKVYCDNGATSFPKAPGVGDAIKEYVESVGGNVNRGAYSSALSAGFVVLETREMLAELFGFDKPENVVFTKNITESMNTVLKGLLKEGDHVVVSSVEHNAVMRPLVKLEQTRGVTFTRVQCNKVGEIDLKDVEAAIKEDTRAVVMTAASNVCGTALPIKEIGKICKEKNVIFIVDAAQTAGVFEMNMKEMNIDILCFTGHKGLLGPQGMGGFLITDELVPQVDSFIEGGTGSKSDEEIQPEYMPDKFESGTPNIPGTYGLHASLEYIKKVGIENIHKKEMMLTERFIKGMEEIDERFIIGKRDTENRTAVVSLDFVGMDNGIICHELDVNYGISTRPGMHCAPSAHKTLGTFPQGTVRFSFGYFNTEEDVDYALNAIKEVIKAYNE</sequence>
<accession>B6FWN4</accession>
<dbReference type="GO" id="GO:0031071">
    <property type="term" value="F:cysteine desulfurase activity"/>
    <property type="evidence" value="ECO:0007669"/>
    <property type="project" value="UniProtKB-EC"/>
</dbReference>
<reference evidence="9 10" key="2">
    <citation type="submission" date="2008-10" db="EMBL/GenBank/DDBJ databases">
        <title>Draft genome sequence of Clostridium hiranonis (DSM 13275).</title>
        <authorList>
            <person name="Sudarsanam P."/>
            <person name="Ley R."/>
            <person name="Guruge J."/>
            <person name="Turnbaugh P.J."/>
            <person name="Mahowald M."/>
            <person name="Liep D."/>
            <person name="Gordon J."/>
        </authorList>
    </citation>
    <scope>NUCLEOTIDE SEQUENCE [LARGE SCALE GENOMIC DNA]</scope>
    <source>
        <strain evidence="9 10">DSM 13275</strain>
    </source>
</reference>
<comment type="catalytic activity">
    <reaction evidence="6">
        <text>(sulfur carrier)-H + L-cysteine = (sulfur carrier)-SH + L-alanine</text>
        <dbReference type="Rhea" id="RHEA:43892"/>
        <dbReference type="Rhea" id="RHEA-COMP:14737"/>
        <dbReference type="Rhea" id="RHEA-COMP:14739"/>
        <dbReference type="ChEBI" id="CHEBI:29917"/>
        <dbReference type="ChEBI" id="CHEBI:35235"/>
        <dbReference type="ChEBI" id="CHEBI:57972"/>
        <dbReference type="ChEBI" id="CHEBI:64428"/>
        <dbReference type="EC" id="2.8.1.7"/>
    </reaction>
</comment>
<evidence type="ECO:0000256" key="7">
    <source>
        <dbReference type="RuleBase" id="RU004504"/>
    </source>
</evidence>
<dbReference type="PANTHER" id="PTHR43586">
    <property type="entry name" value="CYSTEINE DESULFURASE"/>
    <property type="match status" value="1"/>
</dbReference>
<dbReference type="eggNOG" id="COG0520">
    <property type="taxonomic scope" value="Bacteria"/>
</dbReference>
<reference evidence="9 10" key="1">
    <citation type="submission" date="2008-09" db="EMBL/GenBank/DDBJ databases">
        <authorList>
            <person name="Fulton L."/>
            <person name="Clifton S."/>
            <person name="Fulton B."/>
            <person name="Xu J."/>
            <person name="Minx P."/>
            <person name="Pepin K.H."/>
            <person name="Johnson M."/>
            <person name="Thiruvilangam P."/>
            <person name="Bhonagiri V."/>
            <person name="Nash W.E."/>
            <person name="Mardis E.R."/>
            <person name="Wilson R.K."/>
        </authorList>
    </citation>
    <scope>NUCLEOTIDE SEQUENCE [LARGE SCALE GENOMIC DNA]</scope>
    <source>
        <strain evidence="9 10">DSM 13275</strain>
    </source>
</reference>
<dbReference type="Gene3D" id="3.40.640.10">
    <property type="entry name" value="Type I PLP-dependent aspartate aminotransferase-like (Major domain)"/>
    <property type="match status" value="1"/>
</dbReference>
<dbReference type="Pfam" id="PF00266">
    <property type="entry name" value="Aminotran_5"/>
    <property type="match status" value="1"/>
</dbReference>
<keyword evidence="5" id="KW-0663">Pyridoxal phosphate</keyword>
<name>B6FWN4_PEPHT</name>
<evidence type="ECO:0000256" key="3">
    <source>
        <dbReference type="ARBA" id="ARBA00012239"/>
    </source>
</evidence>
<dbReference type="InterPro" id="IPR015422">
    <property type="entry name" value="PyrdxlP-dep_Trfase_small"/>
</dbReference>
<dbReference type="InterPro" id="IPR015424">
    <property type="entry name" value="PyrdxlP-dep_Trfase"/>
</dbReference>
<evidence type="ECO:0000313" key="10">
    <source>
        <dbReference type="Proteomes" id="UP000003178"/>
    </source>
</evidence>
<dbReference type="InterPro" id="IPR016454">
    <property type="entry name" value="Cysteine_dSase"/>
</dbReference>
<dbReference type="Gene3D" id="3.90.1150.10">
    <property type="entry name" value="Aspartate Aminotransferase, domain 1"/>
    <property type="match status" value="1"/>
</dbReference>
<dbReference type="PROSITE" id="PS00595">
    <property type="entry name" value="AA_TRANSFER_CLASS_5"/>
    <property type="match status" value="1"/>
</dbReference>
<evidence type="ECO:0000256" key="4">
    <source>
        <dbReference type="ARBA" id="ARBA00022679"/>
    </source>
</evidence>
<comment type="similarity">
    <text evidence="2">Belongs to the class-V pyridoxal-phosphate-dependent aminotransferase family. Csd subfamily.</text>
</comment>
<proteinExistence type="inferred from homology"/>
<dbReference type="PANTHER" id="PTHR43586:SF4">
    <property type="entry name" value="ISOPENICILLIN N EPIMERASE"/>
    <property type="match status" value="1"/>
</dbReference>
<dbReference type="HOGENOM" id="CLU_003433_2_4_9"/>
<evidence type="ECO:0000256" key="6">
    <source>
        <dbReference type="ARBA" id="ARBA00050776"/>
    </source>
</evidence>
<protein>
    <recommendedName>
        <fullName evidence="3">cysteine desulfurase</fullName>
        <ecNumber evidence="3">2.8.1.7</ecNumber>
    </recommendedName>
</protein>